<dbReference type="InterPro" id="IPR001375">
    <property type="entry name" value="Peptidase_S9_cat"/>
</dbReference>
<dbReference type="RefSeq" id="WP_171225936.1">
    <property type="nucleotide sequence ID" value="NZ_CP053085.1"/>
</dbReference>
<dbReference type="Pfam" id="PF00326">
    <property type="entry name" value="Peptidase_S9"/>
    <property type="match status" value="1"/>
</dbReference>
<dbReference type="KEGG" id="ggr:HKW67_13815"/>
<feature type="region of interest" description="Disordered" evidence="2">
    <location>
        <begin position="369"/>
        <end position="389"/>
    </location>
</feature>
<keyword evidence="1" id="KW-0378">Hydrolase</keyword>
<proteinExistence type="predicted"/>
<evidence type="ECO:0000256" key="1">
    <source>
        <dbReference type="ARBA" id="ARBA00022801"/>
    </source>
</evidence>
<dbReference type="AlphaFoldDB" id="A0A6M4IND1"/>
<dbReference type="Proteomes" id="UP000500938">
    <property type="component" value="Chromosome"/>
</dbReference>
<evidence type="ECO:0000259" key="4">
    <source>
        <dbReference type="Pfam" id="PF00326"/>
    </source>
</evidence>
<dbReference type="PANTHER" id="PTHR42776:SF27">
    <property type="entry name" value="DIPEPTIDYL PEPTIDASE FAMILY MEMBER 6"/>
    <property type="match status" value="1"/>
</dbReference>
<evidence type="ECO:0000256" key="2">
    <source>
        <dbReference type="SAM" id="MobiDB-lite"/>
    </source>
</evidence>
<feature type="chain" id="PRO_5026904688" evidence="3">
    <location>
        <begin position="27"/>
        <end position="389"/>
    </location>
</feature>
<name>A0A6M4IND1_9BACT</name>
<feature type="compositionally biased region" description="Basic and acidic residues" evidence="2">
    <location>
        <begin position="369"/>
        <end position="378"/>
    </location>
</feature>
<sequence>MTRFVVRPLLTLALLAALPALSPAQAQDAPPPRRGVVITDTARARSLFVSKDPADLAGCGANCDRDIKARIATDSAYEARAKGVMEFKKVTYKSRVDGLEIPAYVFAPLTKNPAGHAALVWVHGGVHSNWGLSMWPFVREAVQKGYVVITPNYRGSTGYGNDFHRKIDYGGKEVDDVLSSADYLKTQSFVDMDRLGMMGWSHGAFITALNLTRDTHPFRAGAAMVPVTNLIFRLSDHGPGYQRDYAAEEGIQGLPFENVPEYIRRSPVFQLEKLTVPLIAHVATNDCDVYFRENQQFIYTLRALKPDLAETKIYVNPPQGGGGCGHTFNRRVNASSTQRDDTPEQIDSWNRVWTFFEWNLRPKSVMRVDNEEWKKDPRVASPRGPVPPQ</sequence>
<dbReference type="GO" id="GO:0006508">
    <property type="term" value="P:proteolysis"/>
    <property type="evidence" value="ECO:0007669"/>
    <property type="project" value="InterPro"/>
</dbReference>
<reference evidence="5 6" key="1">
    <citation type="submission" date="2020-05" db="EMBL/GenBank/DDBJ databases">
        <title>Complete genome sequence of Gemmatimonas greenlandica TET16.</title>
        <authorList>
            <person name="Zeng Y."/>
        </authorList>
    </citation>
    <scope>NUCLEOTIDE SEQUENCE [LARGE SCALE GENOMIC DNA]</scope>
    <source>
        <strain evidence="5 6">TET16</strain>
    </source>
</reference>
<dbReference type="PANTHER" id="PTHR42776">
    <property type="entry name" value="SERINE PEPTIDASE S9 FAMILY MEMBER"/>
    <property type="match status" value="1"/>
</dbReference>
<gene>
    <name evidence="5" type="ORF">HKW67_13815</name>
</gene>
<dbReference type="InterPro" id="IPR029058">
    <property type="entry name" value="AB_hydrolase_fold"/>
</dbReference>
<feature type="signal peptide" evidence="3">
    <location>
        <begin position="1"/>
        <end position="26"/>
    </location>
</feature>
<keyword evidence="3" id="KW-0732">Signal</keyword>
<dbReference type="Gene3D" id="3.40.50.1820">
    <property type="entry name" value="alpha/beta hydrolase"/>
    <property type="match status" value="1"/>
</dbReference>
<dbReference type="GO" id="GO:0004252">
    <property type="term" value="F:serine-type endopeptidase activity"/>
    <property type="evidence" value="ECO:0007669"/>
    <property type="project" value="TreeGrafter"/>
</dbReference>
<organism evidence="5 6">
    <name type="scientific">Gemmatimonas groenlandica</name>
    <dbReference type="NCBI Taxonomy" id="2732249"/>
    <lineage>
        <taxon>Bacteria</taxon>
        <taxon>Pseudomonadati</taxon>
        <taxon>Gemmatimonadota</taxon>
        <taxon>Gemmatimonadia</taxon>
        <taxon>Gemmatimonadales</taxon>
        <taxon>Gemmatimonadaceae</taxon>
        <taxon>Gemmatimonas</taxon>
    </lineage>
</organism>
<evidence type="ECO:0000256" key="3">
    <source>
        <dbReference type="SAM" id="SignalP"/>
    </source>
</evidence>
<keyword evidence="6" id="KW-1185">Reference proteome</keyword>
<evidence type="ECO:0000313" key="6">
    <source>
        <dbReference type="Proteomes" id="UP000500938"/>
    </source>
</evidence>
<dbReference type="EMBL" id="CP053085">
    <property type="protein sequence ID" value="QJR36504.1"/>
    <property type="molecule type" value="Genomic_DNA"/>
</dbReference>
<protein>
    <submittedName>
        <fullName evidence="5">S9 family peptidase</fullName>
    </submittedName>
</protein>
<evidence type="ECO:0000313" key="5">
    <source>
        <dbReference type="EMBL" id="QJR36504.1"/>
    </source>
</evidence>
<dbReference type="SUPFAM" id="SSF53474">
    <property type="entry name" value="alpha/beta-Hydrolases"/>
    <property type="match status" value="1"/>
</dbReference>
<feature type="domain" description="Peptidase S9 prolyl oligopeptidase catalytic" evidence="4">
    <location>
        <begin position="142"/>
        <end position="313"/>
    </location>
</feature>
<accession>A0A6M4IND1</accession>